<dbReference type="Pfam" id="PF00288">
    <property type="entry name" value="GHMP_kinases_N"/>
    <property type="match status" value="1"/>
</dbReference>
<keyword evidence="11" id="KW-1185">Reference proteome</keyword>
<evidence type="ECO:0000256" key="6">
    <source>
        <dbReference type="ARBA" id="ARBA00022777"/>
    </source>
</evidence>
<comment type="caution">
    <text evidence="10">The sequence shown here is derived from an EMBL/GenBank/DDBJ whole genome shotgun (WGS) entry which is preliminary data.</text>
</comment>
<comment type="subcellular location">
    <subcellularLocation>
        <location evidence="1">Cytoplasm</location>
    </subcellularLocation>
</comment>
<feature type="domain" description="GHMP kinase N-terminal" evidence="9">
    <location>
        <begin position="8"/>
        <end position="91"/>
    </location>
</feature>
<evidence type="ECO:0000313" key="10">
    <source>
        <dbReference type="EMBL" id="EUJ25993.1"/>
    </source>
</evidence>
<keyword evidence="4" id="KW-0808">Transferase</keyword>
<evidence type="ECO:0000256" key="7">
    <source>
        <dbReference type="ARBA" id="ARBA00022840"/>
    </source>
</evidence>
<organism evidence="10 11">
    <name type="scientific">Listeria floridensis FSL S10-1187</name>
    <dbReference type="NCBI Taxonomy" id="1265817"/>
    <lineage>
        <taxon>Bacteria</taxon>
        <taxon>Bacillati</taxon>
        <taxon>Bacillota</taxon>
        <taxon>Bacilli</taxon>
        <taxon>Bacillales</taxon>
        <taxon>Listeriaceae</taxon>
        <taxon>Listeria</taxon>
    </lineage>
</organism>
<dbReference type="GO" id="GO:0016301">
    <property type="term" value="F:kinase activity"/>
    <property type="evidence" value="ECO:0007669"/>
    <property type="project" value="UniProtKB-KW"/>
</dbReference>
<dbReference type="InterPro" id="IPR006204">
    <property type="entry name" value="GHMP_kinase_N_dom"/>
</dbReference>
<evidence type="ECO:0000256" key="4">
    <source>
        <dbReference type="ARBA" id="ARBA00022679"/>
    </source>
</evidence>
<evidence type="ECO:0000259" key="9">
    <source>
        <dbReference type="Pfam" id="PF00288"/>
    </source>
</evidence>
<dbReference type="Gene3D" id="3.30.230.10">
    <property type="match status" value="1"/>
</dbReference>
<dbReference type="Proteomes" id="UP000019249">
    <property type="component" value="Unassembled WGS sequence"/>
</dbReference>
<dbReference type="SUPFAM" id="SSF54211">
    <property type="entry name" value="Ribosomal protein S5 domain 2-like"/>
    <property type="match status" value="1"/>
</dbReference>
<evidence type="ECO:0000256" key="8">
    <source>
        <dbReference type="ARBA" id="ARBA00029438"/>
    </source>
</evidence>
<keyword evidence="6 10" id="KW-0418">Kinase</keyword>
<evidence type="ECO:0000256" key="2">
    <source>
        <dbReference type="ARBA" id="ARBA00006495"/>
    </source>
</evidence>
<dbReference type="PANTHER" id="PTHR43290">
    <property type="entry name" value="MEVALONATE KINASE"/>
    <property type="match status" value="1"/>
</dbReference>
<protein>
    <recommendedName>
        <fullName evidence="3">mevalonate kinase</fullName>
        <ecNumber evidence="3">2.7.1.36</ecNumber>
    </recommendedName>
</protein>
<dbReference type="EMBL" id="AODF01000040">
    <property type="protein sequence ID" value="EUJ25993.1"/>
    <property type="molecule type" value="Genomic_DNA"/>
</dbReference>
<keyword evidence="5" id="KW-0547">Nucleotide-binding</keyword>
<dbReference type="PROSITE" id="PS00627">
    <property type="entry name" value="GHMP_KINASES_ATP"/>
    <property type="match status" value="1"/>
</dbReference>
<evidence type="ECO:0000256" key="3">
    <source>
        <dbReference type="ARBA" id="ARBA00012103"/>
    </source>
</evidence>
<dbReference type="PANTHER" id="PTHR43290:SF2">
    <property type="entry name" value="MEVALONATE KINASE"/>
    <property type="match status" value="1"/>
</dbReference>
<sequence>MPDFLVGIKEMTETILSEIGQEPILIRVISEVPIGRGLGSSAAVAASITRALFRYFNKHLTDEKLLKFVNQSERIAHGNPSGVDAVTVVTGQPVWFQKNKALETLHFQKKIFWSLQIQEFQVKLVLRSQMLDGF</sequence>
<accession>A0ABN0RBX9</accession>
<dbReference type="EC" id="2.7.1.36" evidence="3"/>
<dbReference type="InterPro" id="IPR014721">
    <property type="entry name" value="Ribsml_uS5_D2-typ_fold_subgr"/>
</dbReference>
<name>A0ABN0RBX9_9LIST</name>
<dbReference type="InterPro" id="IPR020568">
    <property type="entry name" value="Ribosomal_Su5_D2-typ_SF"/>
</dbReference>
<gene>
    <name evidence="10" type="ORF">MFLO_14627</name>
</gene>
<dbReference type="InterPro" id="IPR006205">
    <property type="entry name" value="Mev_gal_kin"/>
</dbReference>
<dbReference type="InterPro" id="IPR006203">
    <property type="entry name" value="GHMP_knse_ATP-bd_CS"/>
</dbReference>
<keyword evidence="7" id="KW-0067">ATP-binding</keyword>
<evidence type="ECO:0000256" key="5">
    <source>
        <dbReference type="ARBA" id="ARBA00022741"/>
    </source>
</evidence>
<comment type="pathway">
    <text evidence="8">Isoprenoid biosynthesis; isopentenyl diphosphate biosynthesis via mevalonate pathway; isopentenyl diphosphate from (R)-mevalonate: step 1/3.</text>
</comment>
<evidence type="ECO:0000256" key="1">
    <source>
        <dbReference type="ARBA" id="ARBA00004496"/>
    </source>
</evidence>
<dbReference type="RefSeq" id="WP_051993669.1">
    <property type="nucleotide sequence ID" value="NZ_AODF01000040.1"/>
</dbReference>
<proteinExistence type="inferred from homology"/>
<reference evidence="10 11" key="1">
    <citation type="journal article" date="2014" name="Int. J. Syst. Evol. Microbiol.">
        <title>Listeria floridensis sp. nov., Listeria aquatica sp. nov., Listeria cornellensis sp. nov., Listeria riparia sp. nov. and Listeria grandensis sp. nov., from agricultural and natural environments.</title>
        <authorList>
            <person name="den Bakker H.C."/>
            <person name="Warchocki S."/>
            <person name="Wright E.M."/>
            <person name="Allred A.F."/>
            <person name="Ahlstrom C."/>
            <person name="Manuel C.S."/>
            <person name="Stasiewicz M.J."/>
            <person name="Burrell A."/>
            <person name="Roof S."/>
            <person name="Strawn L."/>
            <person name="Fortes E.D."/>
            <person name="Nightingale K.K."/>
            <person name="Kephart D."/>
            <person name="Wiedmann M."/>
        </authorList>
    </citation>
    <scope>NUCLEOTIDE SEQUENCE [LARGE SCALE GENOMIC DNA]</scope>
    <source>
        <strain evidence="10 11">FSL S10-1187</strain>
    </source>
</reference>
<evidence type="ECO:0000313" key="11">
    <source>
        <dbReference type="Proteomes" id="UP000019249"/>
    </source>
</evidence>
<comment type="similarity">
    <text evidence="2">Belongs to the GHMP kinase family. Mevalonate kinase subfamily.</text>
</comment>